<comment type="caution">
    <text evidence="2">The sequence shown here is derived from an EMBL/GenBank/DDBJ whole genome shotgun (WGS) entry which is preliminary data.</text>
</comment>
<protein>
    <recommendedName>
        <fullName evidence="4">IPT/TIG domain-containing protein</fullName>
    </recommendedName>
</protein>
<dbReference type="AlphaFoldDB" id="A0A5M8NYP6"/>
<gene>
    <name evidence="2" type="ORF">EZS26_002731</name>
</gene>
<dbReference type="Gene3D" id="2.60.40.10">
    <property type="entry name" value="Immunoglobulins"/>
    <property type="match status" value="2"/>
</dbReference>
<reference evidence="2 3" key="1">
    <citation type="submission" date="2019-03" db="EMBL/GenBank/DDBJ databases">
        <title>Single cell metagenomics reveals metabolic interactions within the superorganism composed of flagellate Streblomastix strix and complex community of Bacteroidetes bacteria on its surface.</title>
        <authorList>
            <person name="Treitli S.C."/>
            <person name="Kolisko M."/>
            <person name="Husnik F."/>
            <person name="Keeling P."/>
            <person name="Hampl V."/>
        </authorList>
    </citation>
    <scope>NUCLEOTIDE SEQUENCE [LARGE SCALE GENOMIC DNA]</scope>
    <source>
        <strain evidence="2">St1</strain>
    </source>
</reference>
<name>A0A5M8NYP6_9BACT</name>
<feature type="signal peptide" evidence="1">
    <location>
        <begin position="1"/>
        <end position="26"/>
    </location>
</feature>
<dbReference type="Proteomes" id="UP000324575">
    <property type="component" value="Unassembled WGS sequence"/>
</dbReference>
<evidence type="ECO:0000313" key="2">
    <source>
        <dbReference type="EMBL" id="KAA6301125.1"/>
    </source>
</evidence>
<dbReference type="EMBL" id="SNRX01000027">
    <property type="protein sequence ID" value="KAA6301125.1"/>
    <property type="molecule type" value="Genomic_DNA"/>
</dbReference>
<accession>A0A5M8NYP6</accession>
<evidence type="ECO:0000313" key="3">
    <source>
        <dbReference type="Proteomes" id="UP000324575"/>
    </source>
</evidence>
<proteinExistence type="predicted"/>
<keyword evidence="1" id="KW-0732">Signal</keyword>
<organism evidence="2 3">
    <name type="scientific">Candidatus Ordinivivax streblomastigis</name>
    <dbReference type="NCBI Taxonomy" id="2540710"/>
    <lineage>
        <taxon>Bacteria</taxon>
        <taxon>Pseudomonadati</taxon>
        <taxon>Bacteroidota</taxon>
        <taxon>Bacteroidia</taxon>
        <taxon>Bacteroidales</taxon>
        <taxon>Candidatus Ordinivivax</taxon>
    </lineage>
</organism>
<evidence type="ECO:0000256" key="1">
    <source>
        <dbReference type="SAM" id="SignalP"/>
    </source>
</evidence>
<feature type="chain" id="PRO_5024397812" description="IPT/TIG domain-containing protein" evidence="1">
    <location>
        <begin position="27"/>
        <end position="543"/>
    </location>
</feature>
<dbReference type="PROSITE" id="PS51257">
    <property type="entry name" value="PROKAR_LIPOPROTEIN"/>
    <property type="match status" value="1"/>
</dbReference>
<dbReference type="InterPro" id="IPR013783">
    <property type="entry name" value="Ig-like_fold"/>
</dbReference>
<sequence>MKKYHNHILQCWAILLSLLLAGGFYACDEDSATTQDIVPTATAITPLSDIRAGETVTIAGTDLDRVKAVRFGSIGLVIKDSLRLFSVVSPTELQVTLPTNASSGEVFLIPDNDALPNVATGIDISIKNSTLTNVSPEEVTGGTVVTLTGTALDLVQFVEIGGLRLNQLTLTAESDSTELTAVCSDEVIGGFLKIIFYNGESYTYPTQIGGILPEITSVPTNLIDPMGGEFIVNGTHLDAIRKAYIDEFELTIQDTPTATQLVLSYDNAVIEGKLRLLTSDGREIPYVTPMIFEAKQPTIQASTGFAGGVLNLTGTYLKSITKLSIGDTVIFAKDFINQTHTNITLYAPSNATAGRNNIKGYAYYAGSATSFEITTPVTVYVPVPTDYILINFDGIVPAATPANFTTVDNLNSSADGSQFAEISSEVTSEMIFFAKLSRPDINNFIYDSSTLSFAINVQEVPASTTLKWYLRVGGKIFYLSFPVSATNSWIRVDLPVSNFKTTEGESITEDDFRGTFSQFRLMPDTSEGKTHFYIDNIALVSGQ</sequence>
<evidence type="ECO:0008006" key="4">
    <source>
        <dbReference type="Google" id="ProtNLM"/>
    </source>
</evidence>